<accession>A0A6F8PX85</accession>
<evidence type="ECO:0000313" key="2">
    <source>
        <dbReference type="Proteomes" id="UP000501726"/>
    </source>
</evidence>
<protein>
    <submittedName>
        <fullName evidence="1">Uncharacterized protein</fullName>
    </submittedName>
</protein>
<evidence type="ECO:0000313" key="1">
    <source>
        <dbReference type="EMBL" id="BBP46706.1"/>
    </source>
</evidence>
<sequence length="63" mass="7003">MDLFQSIPRIAALQNLTEINQDVFWISLASVKAYSMTKSALNLQQALLNYANITLGSALFEVL</sequence>
<dbReference type="AlphaFoldDB" id="A0A6F8PX85"/>
<dbReference type="Proteomes" id="UP000501726">
    <property type="component" value="Chromosome"/>
</dbReference>
<gene>
    <name evidence="1" type="ORF">THMIRHAS_20790</name>
</gene>
<dbReference type="EMBL" id="AP021889">
    <property type="protein sequence ID" value="BBP46706.1"/>
    <property type="molecule type" value="Genomic_DNA"/>
</dbReference>
<dbReference type="KEGG" id="tse:THMIRHAS_20790"/>
<reference evidence="2" key="1">
    <citation type="submission" date="2019-11" db="EMBL/GenBank/DDBJ databases">
        <title>Isolation and characterization of two novel species in the genus Thiomicrorhabdus.</title>
        <authorList>
            <person name="Mochizuki J."/>
            <person name="Kojima H."/>
            <person name="Fukui M."/>
        </authorList>
    </citation>
    <scope>NUCLEOTIDE SEQUENCE [LARGE SCALE GENOMIC DNA]</scope>
    <source>
        <strain evidence="2">aks77</strain>
    </source>
</reference>
<keyword evidence="2" id="KW-1185">Reference proteome</keyword>
<organism evidence="1 2">
    <name type="scientific">Thiosulfatimonas sediminis</name>
    <dbReference type="NCBI Taxonomy" id="2675054"/>
    <lineage>
        <taxon>Bacteria</taxon>
        <taxon>Pseudomonadati</taxon>
        <taxon>Pseudomonadota</taxon>
        <taxon>Gammaproteobacteria</taxon>
        <taxon>Thiotrichales</taxon>
        <taxon>Piscirickettsiaceae</taxon>
        <taxon>Thiosulfatimonas</taxon>
    </lineage>
</organism>
<name>A0A6F8PX85_9GAMM</name>
<dbReference type="RefSeq" id="WP_173273622.1">
    <property type="nucleotide sequence ID" value="NZ_AP021889.1"/>
</dbReference>
<proteinExistence type="predicted"/>